<dbReference type="NCBIfam" id="NF006813">
    <property type="entry name" value="PRK09334.1-3"/>
    <property type="match status" value="1"/>
</dbReference>
<keyword evidence="2 5" id="KW-0689">Ribosomal protein</keyword>
<dbReference type="Pfam" id="PF03297">
    <property type="entry name" value="Ribosomal_S25"/>
    <property type="match status" value="1"/>
</dbReference>
<proteinExistence type="inferred from homology"/>
<organism evidence="5 6">
    <name type="scientific">Aeropyrum pernix</name>
    <dbReference type="NCBI Taxonomy" id="56636"/>
    <lineage>
        <taxon>Archaea</taxon>
        <taxon>Thermoproteota</taxon>
        <taxon>Thermoprotei</taxon>
        <taxon>Desulfurococcales</taxon>
        <taxon>Desulfurococcaceae</taxon>
        <taxon>Aeropyrum</taxon>
    </lineage>
</organism>
<evidence type="ECO:0000313" key="6">
    <source>
        <dbReference type="Proteomes" id="UP000291213"/>
    </source>
</evidence>
<evidence type="ECO:0000313" key="5">
    <source>
        <dbReference type="EMBL" id="GBF09506.1"/>
    </source>
</evidence>
<dbReference type="Proteomes" id="UP000291213">
    <property type="component" value="Unassembled WGS sequence"/>
</dbReference>
<dbReference type="Gene3D" id="1.10.10.10">
    <property type="entry name" value="Winged helix-like DNA-binding domain superfamily/Winged helix DNA-binding domain"/>
    <property type="match status" value="1"/>
</dbReference>
<dbReference type="InterPro" id="IPR004977">
    <property type="entry name" value="Ribosomal_eS25"/>
</dbReference>
<accession>A0A401HAL9</accession>
<gene>
    <name evidence="5" type="ORF">apy_12310</name>
</gene>
<dbReference type="GO" id="GO:1990904">
    <property type="term" value="C:ribonucleoprotein complex"/>
    <property type="evidence" value="ECO:0007669"/>
    <property type="project" value="UniProtKB-KW"/>
</dbReference>
<dbReference type="SUPFAM" id="SSF46785">
    <property type="entry name" value="Winged helix' DNA-binding domain"/>
    <property type="match status" value="1"/>
</dbReference>
<keyword evidence="3" id="KW-0687">Ribonucleoprotein</keyword>
<comment type="caution">
    <text evidence="5">The sequence shown here is derived from an EMBL/GenBank/DDBJ whole genome shotgun (WGS) entry which is preliminary data.</text>
</comment>
<comment type="similarity">
    <text evidence="1">Belongs to the eukaryotic ribosomal protein eS25 family.</text>
</comment>
<dbReference type="GO" id="GO:0005840">
    <property type="term" value="C:ribosome"/>
    <property type="evidence" value="ECO:0007669"/>
    <property type="project" value="UniProtKB-KW"/>
</dbReference>
<dbReference type="AlphaFoldDB" id="A0A401HAL9"/>
<feature type="region of interest" description="Disordered" evidence="4">
    <location>
        <begin position="1"/>
        <end position="24"/>
    </location>
</feature>
<dbReference type="EMBL" id="BDMD01000073">
    <property type="protein sequence ID" value="GBF09506.1"/>
    <property type="molecule type" value="Genomic_DNA"/>
</dbReference>
<sequence>MGGEDMAKKKAPSDKEGEKQQGFKEIIPEVTEKLVEQARKEVARERWVTPHKLAQKMGVKVSIARRVLRILEEEGVLVLFTRNRRSPLYLPKKKVPTAPPRGL</sequence>
<name>A0A401HAL9_AERPX</name>
<reference evidence="5 6" key="1">
    <citation type="submission" date="2017-02" db="EMBL/GenBank/DDBJ databases">
        <title>isolation and characterization of a novel temperate virus Aeropyrum globular virus 1 infecting hyperthermophilic archaeon Aeropyrum.</title>
        <authorList>
            <person name="Yumiya M."/>
            <person name="Yoshida T."/>
            <person name="Sako Y."/>
        </authorList>
    </citation>
    <scope>NUCLEOTIDE SEQUENCE [LARGE SCALE GENOMIC DNA]</scope>
    <source>
        <strain evidence="5 6">YK1-12-2013</strain>
    </source>
</reference>
<protein>
    <submittedName>
        <fullName evidence="5">30S ribosomal protein S25e</fullName>
    </submittedName>
</protein>
<dbReference type="InterPro" id="IPR036390">
    <property type="entry name" value="WH_DNA-bd_sf"/>
</dbReference>
<evidence type="ECO:0000256" key="3">
    <source>
        <dbReference type="ARBA" id="ARBA00023274"/>
    </source>
</evidence>
<evidence type="ECO:0000256" key="4">
    <source>
        <dbReference type="SAM" id="MobiDB-lite"/>
    </source>
</evidence>
<evidence type="ECO:0000256" key="1">
    <source>
        <dbReference type="ARBA" id="ARBA00009106"/>
    </source>
</evidence>
<dbReference type="InterPro" id="IPR036388">
    <property type="entry name" value="WH-like_DNA-bd_sf"/>
</dbReference>
<evidence type="ECO:0000256" key="2">
    <source>
        <dbReference type="ARBA" id="ARBA00022980"/>
    </source>
</evidence>